<accession>A0A8W8LIU7</accession>
<name>A0A8W8LIU7_MAGGI</name>
<dbReference type="InterPro" id="IPR029526">
    <property type="entry name" value="PGBD"/>
</dbReference>
<sequence length="396" mass="45309">MAGVWFRVMPPEPVQNKPFSGNPGPKNMPLRNASPLQYFLLFFNLNLIREVVRQTNRPDSKIRPLIDHFNRVATYFYTPDRNICVDESLIGTRGRTAMLQYIPSKAAKFGVKFWVLAESTTGYVAHLKCYLGKKFTPTSNLLQGTEVVLRLLKNRNLLQKGYHVVCDSFFCSFDIARKLIDLNTYLTGTLRSNRKMPLTIRNAHVGPGESVYVRQGEILAAAYRGRESKKPVRMISTFINAANSNGKPKIIQHYNMNMGGVDGADMMLHFYNDNRKSTKVWKKLAINIIHRMCSNAYILYRKNTSDAPVKSRLRFIQEVIEALSSEYLVGKDQPVRGVRQTRRDIAIQHIQGRKEKDCVACSDRATGQRRRSRTQCTRCLKGLHFGCLKKHLCVEE</sequence>
<reference evidence="2" key="1">
    <citation type="submission" date="2022-08" db="UniProtKB">
        <authorList>
            <consortium name="EnsemblMetazoa"/>
        </authorList>
    </citation>
    <scope>IDENTIFICATION</scope>
    <source>
        <strain evidence="2">05x7-T-G4-1.051#20</strain>
    </source>
</reference>
<proteinExistence type="predicted"/>
<evidence type="ECO:0000259" key="1">
    <source>
        <dbReference type="Pfam" id="PF13843"/>
    </source>
</evidence>
<keyword evidence="3" id="KW-1185">Reference proteome</keyword>
<dbReference type="AlphaFoldDB" id="A0A8W8LIU7"/>
<organism evidence="2 3">
    <name type="scientific">Magallana gigas</name>
    <name type="common">Pacific oyster</name>
    <name type="synonym">Crassostrea gigas</name>
    <dbReference type="NCBI Taxonomy" id="29159"/>
    <lineage>
        <taxon>Eukaryota</taxon>
        <taxon>Metazoa</taxon>
        <taxon>Spiralia</taxon>
        <taxon>Lophotrochozoa</taxon>
        <taxon>Mollusca</taxon>
        <taxon>Bivalvia</taxon>
        <taxon>Autobranchia</taxon>
        <taxon>Pteriomorphia</taxon>
        <taxon>Ostreida</taxon>
        <taxon>Ostreoidea</taxon>
        <taxon>Ostreidae</taxon>
        <taxon>Magallana</taxon>
    </lineage>
</organism>
<protein>
    <recommendedName>
        <fullName evidence="1">PiggyBac transposable element-derived protein domain-containing protein</fullName>
    </recommendedName>
</protein>
<dbReference type="EnsemblMetazoa" id="G28150.1">
    <property type="protein sequence ID" value="G28150.1:cds"/>
    <property type="gene ID" value="G28150"/>
</dbReference>
<dbReference type="Pfam" id="PF13843">
    <property type="entry name" value="DDE_Tnp_1_7"/>
    <property type="match status" value="1"/>
</dbReference>
<evidence type="ECO:0000313" key="3">
    <source>
        <dbReference type="Proteomes" id="UP000005408"/>
    </source>
</evidence>
<feature type="domain" description="PiggyBac transposable element-derived protein" evidence="1">
    <location>
        <begin position="60"/>
        <end position="297"/>
    </location>
</feature>
<dbReference type="PANTHER" id="PTHR46599">
    <property type="entry name" value="PIGGYBAC TRANSPOSABLE ELEMENT-DERIVED PROTEIN 4"/>
    <property type="match status" value="1"/>
</dbReference>
<evidence type="ECO:0000313" key="2">
    <source>
        <dbReference type="EnsemblMetazoa" id="G28150.1:cds"/>
    </source>
</evidence>
<dbReference type="PANTHER" id="PTHR46599:SF3">
    <property type="entry name" value="PIGGYBAC TRANSPOSABLE ELEMENT-DERIVED PROTEIN 4"/>
    <property type="match status" value="1"/>
</dbReference>
<dbReference type="Proteomes" id="UP000005408">
    <property type="component" value="Unassembled WGS sequence"/>
</dbReference>